<sequence>MLGAEFTVSRNPERRGPTFSILSALVSALIASTVAACGYQFRVEGAGPTIGGPSVTASQEPPPRLIIRPLLNNSFEPNVEARYTNYLREEFSAGSGAQVVPDSEAADLVLTGQILSVIVPTLSFSSTATLESRTEVVVMARVEDVRSRKVVWSQVVKGASEFFVTPDLQFNRSLQNRAIEQAGRFVAADLAARFLLQLETGALTKQSSAPASVSH</sequence>
<gene>
    <name evidence="1" type="ORF">COMA2_30309</name>
</gene>
<dbReference type="OrthoDB" id="9780353at2"/>
<dbReference type="InterPro" id="IPR007485">
    <property type="entry name" value="LPS_assembly_LptE"/>
</dbReference>
<accession>A0A0S4LKP4</accession>
<organism evidence="1 2">
    <name type="scientific">Candidatus Nitrospira nitrificans</name>
    <dbReference type="NCBI Taxonomy" id="1742973"/>
    <lineage>
        <taxon>Bacteria</taxon>
        <taxon>Pseudomonadati</taxon>
        <taxon>Nitrospirota</taxon>
        <taxon>Nitrospiria</taxon>
        <taxon>Nitrospirales</taxon>
        <taxon>Nitrospiraceae</taxon>
        <taxon>Nitrospira</taxon>
    </lineage>
</organism>
<dbReference type="Proteomes" id="UP000198736">
    <property type="component" value="Unassembled WGS sequence"/>
</dbReference>
<proteinExistence type="predicted"/>
<protein>
    <recommendedName>
        <fullName evidence="3">Lipoprotein</fullName>
    </recommendedName>
</protein>
<dbReference type="EMBL" id="CZPZ01000023">
    <property type="protein sequence ID" value="CUS37513.1"/>
    <property type="molecule type" value="Genomic_DNA"/>
</dbReference>
<evidence type="ECO:0000313" key="2">
    <source>
        <dbReference type="Proteomes" id="UP000198736"/>
    </source>
</evidence>
<dbReference type="STRING" id="1742973.COMA2_30309"/>
<dbReference type="GO" id="GO:0019867">
    <property type="term" value="C:outer membrane"/>
    <property type="evidence" value="ECO:0007669"/>
    <property type="project" value="InterPro"/>
</dbReference>
<reference evidence="2" key="1">
    <citation type="submission" date="2015-10" db="EMBL/GenBank/DDBJ databases">
        <authorList>
            <person name="Luecker S."/>
            <person name="Luecker S."/>
        </authorList>
    </citation>
    <scope>NUCLEOTIDE SEQUENCE [LARGE SCALE GENOMIC DNA]</scope>
</reference>
<evidence type="ECO:0008006" key="3">
    <source>
        <dbReference type="Google" id="ProtNLM"/>
    </source>
</evidence>
<dbReference type="AlphaFoldDB" id="A0A0S4LKP4"/>
<dbReference type="Pfam" id="PF04390">
    <property type="entry name" value="LptE"/>
    <property type="match status" value="1"/>
</dbReference>
<name>A0A0S4LKP4_9BACT</name>
<evidence type="ECO:0000313" key="1">
    <source>
        <dbReference type="EMBL" id="CUS37513.1"/>
    </source>
</evidence>
<dbReference type="GO" id="GO:0043165">
    <property type="term" value="P:Gram-negative-bacterium-type cell outer membrane assembly"/>
    <property type="evidence" value="ECO:0007669"/>
    <property type="project" value="InterPro"/>
</dbReference>
<keyword evidence="2" id="KW-1185">Reference proteome</keyword>